<evidence type="ECO:0000256" key="2">
    <source>
        <dbReference type="ARBA" id="ARBA00009975"/>
    </source>
</evidence>
<dbReference type="EMBL" id="CP157484">
    <property type="protein sequence ID" value="XBO41558.1"/>
    <property type="molecule type" value="Genomic_DNA"/>
</dbReference>
<dbReference type="Gene3D" id="3.40.50.720">
    <property type="entry name" value="NAD(P)-binding Rossmann-like Domain"/>
    <property type="match status" value="1"/>
</dbReference>
<dbReference type="SUPFAM" id="SSF51735">
    <property type="entry name" value="NAD(P)-binding Rossmann-fold domains"/>
    <property type="match status" value="1"/>
</dbReference>
<dbReference type="PANTHER" id="PTHR23429">
    <property type="entry name" value="GLUCOSE-6-PHOSPHATE 1-DEHYDROGENASE G6PD"/>
    <property type="match status" value="1"/>
</dbReference>
<dbReference type="HAMAP" id="MF_00966">
    <property type="entry name" value="G6PD"/>
    <property type="match status" value="1"/>
</dbReference>
<dbReference type="PIRSF" id="PIRSF000110">
    <property type="entry name" value="G6PD"/>
    <property type="match status" value="1"/>
</dbReference>
<feature type="binding site" evidence="7">
    <location>
        <position position="246"/>
    </location>
    <ligand>
        <name>substrate</name>
    </ligand>
</feature>
<comment type="function">
    <text evidence="7">Catalyzes the oxidation of glucose 6-phosphate to 6-phosphogluconolactone.</text>
</comment>
<accession>A0AAU7JMM8</accession>
<feature type="binding site" evidence="7">
    <location>
        <position position="208"/>
    </location>
    <ligand>
        <name>substrate</name>
    </ligand>
</feature>
<dbReference type="Pfam" id="PF00479">
    <property type="entry name" value="G6PD_N"/>
    <property type="match status" value="1"/>
</dbReference>
<evidence type="ECO:0000256" key="1">
    <source>
        <dbReference type="ARBA" id="ARBA00004937"/>
    </source>
</evidence>
<evidence type="ECO:0000256" key="7">
    <source>
        <dbReference type="HAMAP-Rule" id="MF_00966"/>
    </source>
</evidence>
<dbReference type="SUPFAM" id="SSF55347">
    <property type="entry name" value="Glyceraldehyde-3-phosphate dehydrogenase-like, C-terminal domain"/>
    <property type="match status" value="1"/>
</dbReference>
<dbReference type="GO" id="GO:0006006">
    <property type="term" value="P:glucose metabolic process"/>
    <property type="evidence" value="ECO:0007669"/>
    <property type="project" value="UniProtKB-KW"/>
</dbReference>
<comment type="pathway">
    <text evidence="1 7">Carbohydrate degradation; pentose phosphate pathway; D-ribulose 5-phosphate from D-glucose 6-phosphate (oxidative stage): step 1/3.</text>
</comment>
<dbReference type="GO" id="GO:0004345">
    <property type="term" value="F:glucose-6-phosphate dehydrogenase activity"/>
    <property type="evidence" value="ECO:0007669"/>
    <property type="project" value="UniProtKB-UniRule"/>
</dbReference>
<feature type="binding site" evidence="7">
    <location>
        <position position="63"/>
    </location>
    <ligand>
        <name>NADP(+)</name>
        <dbReference type="ChEBI" id="CHEBI:58349"/>
    </ligand>
</feature>
<evidence type="ECO:0000313" key="10">
    <source>
        <dbReference type="EMBL" id="XBO41558.1"/>
    </source>
</evidence>
<feature type="binding site" evidence="7">
    <location>
        <position position="370"/>
    </location>
    <ligand>
        <name>substrate</name>
    </ligand>
</feature>
<dbReference type="Gene3D" id="3.30.360.10">
    <property type="entry name" value="Dihydrodipicolinate Reductase, domain 2"/>
    <property type="match status" value="1"/>
</dbReference>
<keyword evidence="5 7" id="KW-0560">Oxidoreductase</keyword>
<evidence type="ECO:0000256" key="5">
    <source>
        <dbReference type="ARBA" id="ARBA00023002"/>
    </source>
</evidence>
<keyword evidence="4 7" id="KW-0521">NADP</keyword>
<proteinExistence type="inferred from homology"/>
<dbReference type="InterPro" id="IPR001282">
    <property type="entry name" value="G6P_DH"/>
</dbReference>
<dbReference type="InterPro" id="IPR019796">
    <property type="entry name" value="G6P_DH_AS"/>
</dbReference>
<dbReference type="GO" id="GO:0009051">
    <property type="term" value="P:pentose-phosphate shunt, oxidative branch"/>
    <property type="evidence" value="ECO:0007669"/>
    <property type="project" value="TreeGrafter"/>
</dbReference>
<dbReference type="Pfam" id="PF02781">
    <property type="entry name" value="G6PD_C"/>
    <property type="match status" value="1"/>
</dbReference>
<dbReference type="AlphaFoldDB" id="A0AAU7JMM8"/>
<dbReference type="InterPro" id="IPR022674">
    <property type="entry name" value="G6P_DH_NAD-bd"/>
</dbReference>
<feature type="binding site" evidence="7">
    <location>
        <position position="178"/>
    </location>
    <ligand>
        <name>NADP(+)</name>
        <dbReference type="ChEBI" id="CHEBI:58349"/>
    </ligand>
</feature>
<dbReference type="InterPro" id="IPR022675">
    <property type="entry name" value="G6P_DH_C"/>
</dbReference>
<dbReference type="GO" id="GO:0005829">
    <property type="term" value="C:cytosol"/>
    <property type="evidence" value="ECO:0007669"/>
    <property type="project" value="TreeGrafter"/>
</dbReference>
<keyword evidence="6 7" id="KW-0119">Carbohydrate metabolism</keyword>
<dbReference type="NCBIfam" id="TIGR00871">
    <property type="entry name" value="zwf"/>
    <property type="match status" value="1"/>
</dbReference>
<evidence type="ECO:0000256" key="4">
    <source>
        <dbReference type="ARBA" id="ARBA00022857"/>
    </source>
</evidence>
<evidence type="ECO:0000259" key="8">
    <source>
        <dbReference type="Pfam" id="PF00479"/>
    </source>
</evidence>
<feature type="binding site" evidence="7">
    <location>
        <begin position="113"/>
        <end position="114"/>
    </location>
    <ligand>
        <name>NADP(+)</name>
        <dbReference type="ChEBI" id="CHEBI:58349"/>
    </ligand>
</feature>
<keyword evidence="3 7" id="KW-0313">Glucose metabolism</keyword>
<dbReference type="EC" id="1.1.1.49" evidence="7"/>
<feature type="domain" description="Glucose-6-phosphate dehydrogenase NAD-binding" evidence="8">
    <location>
        <begin position="26"/>
        <end position="217"/>
    </location>
</feature>
<feature type="binding site" evidence="7">
    <location>
        <position position="212"/>
    </location>
    <ligand>
        <name>substrate</name>
    </ligand>
</feature>
<gene>
    <name evidence="7 10" type="primary">zwf</name>
    <name evidence="10" type="ORF">ABEG18_12625</name>
</gene>
<dbReference type="NCBIfam" id="NF009492">
    <property type="entry name" value="PRK12853.1-3"/>
    <property type="match status" value="1"/>
</dbReference>
<dbReference type="RefSeq" id="WP_406858413.1">
    <property type="nucleotide sequence ID" value="NZ_CP157484.1"/>
</dbReference>
<comment type="similarity">
    <text evidence="2 7">Belongs to the glucose-6-phosphate dehydrogenase family.</text>
</comment>
<evidence type="ECO:0000256" key="6">
    <source>
        <dbReference type="ARBA" id="ARBA00023277"/>
    </source>
</evidence>
<comment type="caution">
    <text evidence="7">Lacks conserved residue(s) required for the propagation of feature annotation.</text>
</comment>
<dbReference type="GO" id="GO:0050661">
    <property type="term" value="F:NADP binding"/>
    <property type="evidence" value="ECO:0007669"/>
    <property type="project" value="UniProtKB-UniRule"/>
</dbReference>
<organism evidence="10">
    <name type="scientific">Alsobacter sp. KACC 23698</name>
    <dbReference type="NCBI Taxonomy" id="3149229"/>
    <lineage>
        <taxon>Bacteria</taxon>
        <taxon>Pseudomonadati</taxon>
        <taxon>Pseudomonadota</taxon>
        <taxon>Alphaproteobacteria</taxon>
        <taxon>Hyphomicrobiales</taxon>
        <taxon>Alsobacteraceae</taxon>
        <taxon>Alsobacter</taxon>
    </lineage>
</organism>
<comment type="catalytic activity">
    <reaction evidence="7">
        <text>D-glucose 6-phosphate + NADP(+) = 6-phospho-D-glucono-1,5-lactone + NADPH + H(+)</text>
        <dbReference type="Rhea" id="RHEA:15841"/>
        <dbReference type="ChEBI" id="CHEBI:15378"/>
        <dbReference type="ChEBI" id="CHEBI:57783"/>
        <dbReference type="ChEBI" id="CHEBI:57955"/>
        <dbReference type="ChEBI" id="CHEBI:58349"/>
        <dbReference type="ChEBI" id="CHEBI:61548"/>
        <dbReference type="EC" id="1.1.1.49"/>
    </reaction>
</comment>
<dbReference type="InterPro" id="IPR036291">
    <property type="entry name" value="NAD(P)-bd_dom_sf"/>
</dbReference>
<sequence length="519" mass="57069">MNDPGALETASERRAVAHPAGPCTLVIFGATGDLTHRLLTPALYNLSRWGLLPEDFAVIGVGRTEQEEGALKADLTAALKRFTASRPGQDAGSAVDGPAWERVVAGMEYLAGDLEDATTFQRLGERIAASRGGRGARGGVLYYLAVAPALFGPVIRRLGEAGLARQDGEAWRRVIIEKPFGHDLASAKALNAEIRTVLDEDQIYRIDHFLGKETVQNIMAFRFGNGFFEPIWNRDHVDHVQITVAETVGVEKRGRFYETTGALRDMVPNHLFQLFTLTAMEPPASFEADAVRSRKQDVLTATQTLSPEDAATRVVRGQYGAGTVKGDARRAYRQEPDVSPQSEAETYVAMKLMIDNWRWAGVPFYLRTGKSLTVRDTEIAIQFKHAPLALFRGTGVERCPGNWLIIQIQPDEGISLQFGAKRPGPEVTLERVQMSFSYADHFQLQPSTGYETLIYDAMIGDQTLYQRADNIEAGWRVVQPILDAWKAGGVPLASYPAGSAGPAEADDLLARDGRRWRAL</sequence>
<feature type="active site" description="Proton acceptor" evidence="7">
    <location>
        <position position="270"/>
    </location>
</feature>
<dbReference type="PANTHER" id="PTHR23429:SF0">
    <property type="entry name" value="GLUCOSE-6-PHOSPHATE 1-DEHYDROGENASE"/>
    <property type="match status" value="1"/>
</dbReference>
<reference evidence="10" key="1">
    <citation type="submission" date="2024-05" db="EMBL/GenBank/DDBJ databases">
        <authorList>
            <person name="Kim S."/>
            <person name="Heo J."/>
            <person name="Choi H."/>
            <person name="Choi Y."/>
            <person name="Kwon S.-W."/>
            <person name="Kim Y."/>
        </authorList>
    </citation>
    <scope>NUCLEOTIDE SEQUENCE</scope>
    <source>
        <strain evidence="10">KACC 23698</strain>
    </source>
</reference>
<evidence type="ECO:0000256" key="3">
    <source>
        <dbReference type="ARBA" id="ARBA00022526"/>
    </source>
</evidence>
<name>A0AAU7JMM8_9HYPH</name>
<dbReference type="PROSITE" id="PS00069">
    <property type="entry name" value="G6P_DEHYDROGENASE"/>
    <property type="match status" value="1"/>
</dbReference>
<evidence type="ECO:0000259" key="9">
    <source>
        <dbReference type="Pfam" id="PF02781"/>
    </source>
</evidence>
<dbReference type="PRINTS" id="PR00079">
    <property type="entry name" value="G6PDHDRGNASE"/>
</dbReference>
<feature type="domain" description="Glucose-6-phosphate dehydrogenase C-terminal" evidence="9">
    <location>
        <begin position="219"/>
        <end position="517"/>
    </location>
</feature>
<protein>
    <recommendedName>
        <fullName evidence="7">Glucose-6-phosphate 1-dehydrogenase</fullName>
        <shortName evidence="7">G6PD</shortName>
        <ecNumber evidence="7">1.1.1.49</ecNumber>
    </recommendedName>
</protein>
<feature type="binding site" evidence="7">
    <location>
        <position position="265"/>
    </location>
    <ligand>
        <name>substrate</name>
    </ligand>
</feature>